<name>A0A4C1Y1E4_EUMVA</name>
<keyword evidence="7" id="KW-1185">Reference proteome</keyword>
<evidence type="ECO:0000256" key="2">
    <source>
        <dbReference type="ARBA" id="ARBA00023015"/>
    </source>
</evidence>
<keyword evidence="3" id="KW-0804">Transcription</keyword>
<feature type="domain" description="MH1" evidence="5">
    <location>
        <begin position="1"/>
        <end position="92"/>
    </location>
</feature>
<dbReference type="PROSITE" id="PS51075">
    <property type="entry name" value="MH1"/>
    <property type="match status" value="1"/>
</dbReference>
<evidence type="ECO:0000256" key="3">
    <source>
        <dbReference type="ARBA" id="ARBA00023163"/>
    </source>
</evidence>
<dbReference type="InterPro" id="IPR003619">
    <property type="entry name" value="MAD_homology1_Dwarfin-type"/>
</dbReference>
<dbReference type="GO" id="GO:0005634">
    <property type="term" value="C:nucleus"/>
    <property type="evidence" value="ECO:0007669"/>
    <property type="project" value="UniProtKB-SubCell"/>
</dbReference>
<dbReference type="Gene3D" id="3.90.520.10">
    <property type="entry name" value="SMAD MH1 domain"/>
    <property type="match status" value="1"/>
</dbReference>
<evidence type="ECO:0000256" key="1">
    <source>
        <dbReference type="ARBA" id="ARBA00004123"/>
    </source>
</evidence>
<dbReference type="EMBL" id="BGZK01001018">
    <property type="protein sequence ID" value="GBP68622.1"/>
    <property type="molecule type" value="Genomic_DNA"/>
</dbReference>
<keyword evidence="4" id="KW-0539">Nucleus</keyword>
<dbReference type="AlphaFoldDB" id="A0A4C1Y1E4"/>
<keyword evidence="2" id="KW-0805">Transcription regulation</keyword>
<reference evidence="6 7" key="1">
    <citation type="journal article" date="2019" name="Commun. Biol.">
        <title>The bagworm genome reveals a unique fibroin gene that provides high tensile strength.</title>
        <authorList>
            <person name="Kono N."/>
            <person name="Nakamura H."/>
            <person name="Ohtoshi R."/>
            <person name="Tomita M."/>
            <person name="Numata K."/>
            <person name="Arakawa K."/>
        </authorList>
    </citation>
    <scope>NUCLEOTIDE SEQUENCE [LARGE SCALE GENOMIC DNA]</scope>
</reference>
<dbReference type="GO" id="GO:0006355">
    <property type="term" value="P:regulation of DNA-templated transcription"/>
    <property type="evidence" value="ECO:0007669"/>
    <property type="project" value="InterPro"/>
</dbReference>
<accession>A0A4C1Y1E4</accession>
<proteinExistence type="predicted"/>
<sequence>MFRRRALRRRLVACGAPPLDARQLRQVARALDAGAAGTLCVPGGASLRLAALRAARWPELRDTACLRRVPRCIEPLCCNPYHWSRVCKPGRLPHLSTICVGRRRAYAQQVPTRRRQVALTQESHPTASRPAPPALCFFHRSVASKHYSHH</sequence>
<organism evidence="6 7">
    <name type="scientific">Eumeta variegata</name>
    <name type="common">Bagworm moth</name>
    <name type="synonym">Eumeta japonica</name>
    <dbReference type="NCBI Taxonomy" id="151549"/>
    <lineage>
        <taxon>Eukaryota</taxon>
        <taxon>Metazoa</taxon>
        <taxon>Ecdysozoa</taxon>
        <taxon>Arthropoda</taxon>
        <taxon>Hexapoda</taxon>
        <taxon>Insecta</taxon>
        <taxon>Pterygota</taxon>
        <taxon>Neoptera</taxon>
        <taxon>Endopterygota</taxon>
        <taxon>Lepidoptera</taxon>
        <taxon>Glossata</taxon>
        <taxon>Ditrysia</taxon>
        <taxon>Tineoidea</taxon>
        <taxon>Psychidae</taxon>
        <taxon>Oiketicinae</taxon>
        <taxon>Eumeta</taxon>
    </lineage>
</organism>
<dbReference type="InterPro" id="IPR036578">
    <property type="entry name" value="SMAD_MH1_sf"/>
</dbReference>
<comment type="subcellular location">
    <subcellularLocation>
        <location evidence="1">Nucleus</location>
    </subcellularLocation>
</comment>
<dbReference type="SUPFAM" id="SSF56366">
    <property type="entry name" value="SMAD MH1 domain"/>
    <property type="match status" value="1"/>
</dbReference>
<evidence type="ECO:0000313" key="6">
    <source>
        <dbReference type="EMBL" id="GBP68622.1"/>
    </source>
</evidence>
<dbReference type="SMART" id="SM00523">
    <property type="entry name" value="DWA"/>
    <property type="match status" value="1"/>
</dbReference>
<dbReference type="GO" id="GO:0005667">
    <property type="term" value="C:transcription regulator complex"/>
    <property type="evidence" value="ECO:0007669"/>
    <property type="project" value="InterPro"/>
</dbReference>
<evidence type="ECO:0000313" key="7">
    <source>
        <dbReference type="Proteomes" id="UP000299102"/>
    </source>
</evidence>
<gene>
    <name evidence="6" type="ORF">EVAR_43953_1</name>
</gene>
<dbReference type="Proteomes" id="UP000299102">
    <property type="component" value="Unassembled WGS sequence"/>
</dbReference>
<comment type="caution">
    <text evidence="6">The sequence shown here is derived from an EMBL/GenBank/DDBJ whole genome shotgun (WGS) entry which is preliminary data.</text>
</comment>
<dbReference type="OrthoDB" id="5946219at2759"/>
<dbReference type="InterPro" id="IPR013019">
    <property type="entry name" value="MAD_homology_MH1"/>
</dbReference>
<evidence type="ECO:0000259" key="5">
    <source>
        <dbReference type="PROSITE" id="PS51075"/>
    </source>
</evidence>
<protein>
    <recommendedName>
        <fullName evidence="5">MH1 domain-containing protein</fullName>
    </recommendedName>
</protein>
<evidence type="ECO:0000256" key="4">
    <source>
        <dbReference type="ARBA" id="ARBA00023242"/>
    </source>
</evidence>